<organism evidence="2 3">
    <name type="scientific">Marinitoga piezophila (strain DSM 14283 / JCM 11233 / KA3)</name>
    <dbReference type="NCBI Taxonomy" id="443254"/>
    <lineage>
        <taxon>Bacteria</taxon>
        <taxon>Thermotogati</taxon>
        <taxon>Thermotogota</taxon>
        <taxon>Thermotogae</taxon>
        <taxon>Petrotogales</taxon>
        <taxon>Petrotogaceae</taxon>
        <taxon>Marinitoga</taxon>
    </lineage>
</organism>
<proteinExistence type="predicted"/>
<feature type="transmembrane region" description="Helical" evidence="1">
    <location>
        <begin position="110"/>
        <end position="127"/>
    </location>
</feature>
<feature type="transmembrane region" description="Helical" evidence="1">
    <location>
        <begin position="84"/>
        <end position="104"/>
    </location>
</feature>
<accession>H2J820</accession>
<sequence>MIPLNGFLAHFIADHAFTNVYSDTLKDKNKLMTHILWSFFVILTFTFESLKSVAGIIAFFVLVSYHVGVDIYRSKKGTDFKKELAYLAGAFLINVVFFEVYIHSYISKEFVYYLIGMMFATSFGSFIERTFNIIDPQMKDTAGASERLAIYIFLSKFKAELVLVSIFAGLLYRFFFVKEKSKEWIFSPIYGVIVSSIWILFMNVVL</sequence>
<dbReference type="OrthoDB" id="48428at2"/>
<reference evidence="2 3" key="1">
    <citation type="journal article" date="2012" name="J. Bacteriol.">
        <title>Complete Genome Sequence of the Thermophilic, Piezophilic, Heterotrophic Bacterium Marinitoga piezophila KA3.</title>
        <authorList>
            <person name="Lucas S."/>
            <person name="Han J."/>
            <person name="Lapidus A."/>
            <person name="Cheng J.F."/>
            <person name="Goodwin L.A."/>
            <person name="Pitluck S."/>
            <person name="Peters L."/>
            <person name="Mikhailova N."/>
            <person name="Teshima H."/>
            <person name="Detter J.C."/>
            <person name="Han C."/>
            <person name="Tapia R."/>
            <person name="Land M."/>
            <person name="Hauser L."/>
            <person name="Kyrpides N.C."/>
            <person name="Ivanova N."/>
            <person name="Pagani I."/>
            <person name="Vannier P."/>
            <person name="Oger P."/>
            <person name="Bartlett D.H."/>
            <person name="Noll K.M."/>
            <person name="Woyke T."/>
            <person name="Jebbar M."/>
        </authorList>
    </citation>
    <scope>NUCLEOTIDE SEQUENCE [LARGE SCALE GENOMIC DNA]</scope>
    <source>
        <strain evidence="3">DSM 14283 / JCM 11233 / KA3</strain>
    </source>
</reference>
<dbReference type="eggNOG" id="ENOG5032T73">
    <property type="taxonomic scope" value="Bacteria"/>
</dbReference>
<reference evidence="3" key="2">
    <citation type="submission" date="2012-01" db="EMBL/GenBank/DDBJ databases">
        <title>Complete sequence of chromosome of Marinitoga piezophila KA3.</title>
        <authorList>
            <person name="Lucas S."/>
            <person name="Han J."/>
            <person name="Lapidus A."/>
            <person name="Cheng J.-F."/>
            <person name="Goodwin L."/>
            <person name="Pitluck S."/>
            <person name="Peters L."/>
            <person name="Mikhailova N."/>
            <person name="Teshima H."/>
            <person name="Detter J.C."/>
            <person name="Han C."/>
            <person name="Tapia R."/>
            <person name="Land M."/>
            <person name="Hauser L."/>
            <person name="Kyrpides N."/>
            <person name="Ivanova N."/>
            <person name="Pagani I."/>
            <person name="Jebbar M."/>
            <person name="Vannier P."/>
            <person name="Oger P."/>
            <person name="Cario A."/>
            <person name="Bartlett D."/>
            <person name="Noll K.M."/>
            <person name="Woyke T."/>
        </authorList>
    </citation>
    <scope>NUCLEOTIDE SEQUENCE [LARGE SCALE GENOMIC DNA]</scope>
    <source>
        <strain evidence="3">DSM 14283 / JCM 11233 / KA3</strain>
    </source>
</reference>
<dbReference type="AlphaFoldDB" id="H2J820"/>
<dbReference type="EMBL" id="CP003257">
    <property type="protein sequence ID" value="AEX85511.1"/>
    <property type="molecule type" value="Genomic_DNA"/>
</dbReference>
<name>H2J820_MARPK</name>
<keyword evidence="3" id="KW-1185">Reference proteome</keyword>
<evidence type="ECO:0000313" key="3">
    <source>
        <dbReference type="Proteomes" id="UP000007161"/>
    </source>
</evidence>
<evidence type="ECO:0008006" key="4">
    <source>
        <dbReference type="Google" id="ProtNLM"/>
    </source>
</evidence>
<keyword evidence="1" id="KW-1133">Transmembrane helix</keyword>
<feature type="transmembrane region" description="Helical" evidence="1">
    <location>
        <begin position="184"/>
        <end position="205"/>
    </location>
</feature>
<gene>
    <name evidence="2" type="ordered locus">Marpi_1099</name>
</gene>
<protein>
    <recommendedName>
        <fullName evidence="4">DUF3307 domain-containing protein</fullName>
    </recommendedName>
</protein>
<feature type="transmembrane region" description="Helical" evidence="1">
    <location>
        <begin position="148"/>
        <end position="172"/>
    </location>
</feature>
<evidence type="ECO:0000256" key="1">
    <source>
        <dbReference type="SAM" id="Phobius"/>
    </source>
</evidence>
<dbReference type="KEGG" id="mpz:Marpi_1099"/>
<dbReference type="HOGENOM" id="CLU_1309247_0_0_0"/>
<dbReference type="RefSeq" id="WP_014296583.1">
    <property type="nucleotide sequence ID" value="NC_016751.1"/>
</dbReference>
<dbReference type="Proteomes" id="UP000007161">
    <property type="component" value="Chromosome"/>
</dbReference>
<keyword evidence="1" id="KW-0472">Membrane</keyword>
<evidence type="ECO:0000313" key="2">
    <source>
        <dbReference type="EMBL" id="AEX85511.1"/>
    </source>
</evidence>
<keyword evidence="1" id="KW-0812">Transmembrane</keyword>
<dbReference type="STRING" id="443254.Marpi_1099"/>